<comment type="caution">
    <text evidence="2">The sequence shown here is derived from an EMBL/GenBank/DDBJ whole genome shotgun (WGS) entry which is preliminary data.</text>
</comment>
<evidence type="ECO:0000313" key="2">
    <source>
        <dbReference type="EMBL" id="GED21542.1"/>
    </source>
</evidence>
<evidence type="ECO:0000256" key="1">
    <source>
        <dbReference type="SAM" id="SignalP"/>
    </source>
</evidence>
<keyword evidence="1" id="KW-0732">Signal</keyword>
<evidence type="ECO:0000313" key="3">
    <source>
        <dbReference type="Proteomes" id="UP000319812"/>
    </source>
</evidence>
<name>A0A4Y4EUF4_9GAMM</name>
<dbReference type="RefSeq" id="WP_307725336.1">
    <property type="nucleotide sequence ID" value="NZ_BJOC01000010.1"/>
</dbReference>
<gene>
    <name evidence="2" type="ORF">HHA01_05190</name>
</gene>
<protein>
    <recommendedName>
        <fullName evidence="4">PepSY domain-containing protein</fullName>
    </recommendedName>
</protein>
<feature type="signal peptide" evidence="1">
    <location>
        <begin position="1"/>
        <end position="24"/>
    </location>
</feature>
<reference evidence="2 3" key="1">
    <citation type="submission" date="2019-06" db="EMBL/GenBank/DDBJ databases">
        <title>Whole genome shotgun sequence of Halomonas halmophila NBRC 15537.</title>
        <authorList>
            <person name="Hosoyama A."/>
            <person name="Uohara A."/>
            <person name="Ohji S."/>
            <person name="Ichikawa N."/>
        </authorList>
    </citation>
    <scope>NUCLEOTIDE SEQUENCE [LARGE SCALE GENOMIC DNA]</scope>
    <source>
        <strain evidence="2 3">NBRC 15537</strain>
    </source>
</reference>
<sequence length="157" mass="17393">MMNLKTLMITSASALALVAGSAQADGRLGLDRVDAVLERAQTFGFTHYEEIEANGRDVVEVEGWLDDEWYADVRLSLNSDETLREERKRLVTGAWGMTDDDVRQAFAAASAEDMTEFESLQIDEAGHIEIEGRGQNGRELEITTRQGQDGVVAVERD</sequence>
<organism evidence="2 3">
    <name type="scientific">Halomonas halmophila</name>
    <dbReference type="NCBI Taxonomy" id="252"/>
    <lineage>
        <taxon>Bacteria</taxon>
        <taxon>Pseudomonadati</taxon>
        <taxon>Pseudomonadota</taxon>
        <taxon>Gammaproteobacteria</taxon>
        <taxon>Oceanospirillales</taxon>
        <taxon>Halomonadaceae</taxon>
        <taxon>Halomonas</taxon>
    </lineage>
</organism>
<accession>A0A4Y4EUF4</accession>
<dbReference type="Proteomes" id="UP000319812">
    <property type="component" value="Unassembled WGS sequence"/>
</dbReference>
<dbReference type="EMBL" id="BJOC01000010">
    <property type="protein sequence ID" value="GED21542.1"/>
    <property type="molecule type" value="Genomic_DNA"/>
</dbReference>
<dbReference type="AlphaFoldDB" id="A0A4Y4EUF4"/>
<evidence type="ECO:0008006" key="4">
    <source>
        <dbReference type="Google" id="ProtNLM"/>
    </source>
</evidence>
<feature type="chain" id="PRO_5021333214" description="PepSY domain-containing protein" evidence="1">
    <location>
        <begin position="25"/>
        <end position="157"/>
    </location>
</feature>
<proteinExistence type="predicted"/>
<keyword evidence="3" id="KW-1185">Reference proteome</keyword>